<keyword evidence="4" id="KW-0732">Signal</keyword>
<evidence type="ECO:0000256" key="2">
    <source>
        <dbReference type="ARBA" id="ARBA00005182"/>
    </source>
</evidence>
<dbReference type="OrthoDB" id="8717445at2"/>
<keyword evidence="8" id="KW-1133">Transmembrane helix</keyword>
<comment type="pathway">
    <text evidence="2">Glycan biosynthesis; alginate biosynthesis.</text>
</comment>
<sequence>MPKQDASLAPLPPSAMMIRLSPLAGGVMGVFLMAGLAFCLWAIFVSGKVDLLPEKVTWSDIRSGEITHRIARELAGVPLAKRAADLERAASWLIIGDTGARVRQGCPGWLFLADELKLHPHAEANAQARAQKVKAVHDWLAGRGIRLLVLLVPDKSRIAEERLCALARSAQLAGRARQWQARMGDAGVPVLNLAEVLQPLGSAAFLRTDTHWSELGAEAAARTVAAAIVASGVTPTPHKAWQRSQEPARIRPGDLVRLAGLDWLPERLQPAPEAVSASIFSADEAQDAMSEDDLFGDSQLPNIALIGTSFSRNSNFVPFLEQALGTSLGNFARDGGEFSAAARAYFASAAFGQTPPQLLVWEIPERDLQTPYQDDIVLPAGP</sequence>
<dbReference type="InterPro" id="IPR031811">
    <property type="entry name" value="ALGX/ALGJ_SGNH-like"/>
</dbReference>
<evidence type="ECO:0000256" key="4">
    <source>
        <dbReference type="ARBA" id="ARBA00022729"/>
    </source>
</evidence>
<evidence type="ECO:0000256" key="1">
    <source>
        <dbReference type="ARBA" id="ARBA00004418"/>
    </source>
</evidence>
<feature type="transmembrane region" description="Helical" evidence="8">
    <location>
        <begin position="20"/>
        <end position="45"/>
    </location>
</feature>
<keyword evidence="10" id="KW-0132">Cell division</keyword>
<dbReference type="RefSeq" id="WP_131197605.1">
    <property type="nucleotide sequence ID" value="NZ_QJUL01000007.1"/>
</dbReference>
<keyword evidence="7" id="KW-0012">Acyltransferase</keyword>
<keyword evidence="8" id="KW-0812">Transmembrane</keyword>
<protein>
    <submittedName>
        <fullName evidence="10">Cell division protein FtsQ</fullName>
    </submittedName>
</protein>
<accession>A0A4Q9R576</accession>
<feature type="domain" description="AlgX/AlgJ SGNH hydrolase-like" evidence="9">
    <location>
        <begin position="102"/>
        <end position="365"/>
    </location>
</feature>
<evidence type="ECO:0000256" key="3">
    <source>
        <dbReference type="ARBA" id="ARBA00022679"/>
    </source>
</evidence>
<dbReference type="Pfam" id="PF16822">
    <property type="entry name" value="ALGX"/>
    <property type="match status" value="1"/>
</dbReference>
<keyword evidence="5" id="KW-0574">Periplasm</keyword>
<evidence type="ECO:0000256" key="7">
    <source>
        <dbReference type="ARBA" id="ARBA00023315"/>
    </source>
</evidence>
<evidence type="ECO:0000256" key="8">
    <source>
        <dbReference type="SAM" id="Phobius"/>
    </source>
</evidence>
<dbReference type="Proteomes" id="UP000293172">
    <property type="component" value="Unassembled WGS sequence"/>
</dbReference>
<keyword evidence="10" id="KW-0131">Cell cycle</keyword>
<keyword evidence="8" id="KW-0472">Membrane</keyword>
<evidence type="ECO:0000256" key="6">
    <source>
        <dbReference type="ARBA" id="ARBA00022841"/>
    </source>
</evidence>
<proteinExistence type="predicted"/>
<evidence type="ECO:0000313" key="10">
    <source>
        <dbReference type="EMBL" id="TBU95619.1"/>
    </source>
</evidence>
<gene>
    <name evidence="10" type="ORF">DNK44_06765</name>
</gene>
<evidence type="ECO:0000259" key="9">
    <source>
        <dbReference type="Pfam" id="PF16822"/>
    </source>
</evidence>
<dbReference type="GO" id="GO:0042597">
    <property type="term" value="C:periplasmic space"/>
    <property type="evidence" value="ECO:0007669"/>
    <property type="project" value="UniProtKB-SubCell"/>
</dbReference>
<keyword evidence="6" id="KW-0016">Alginate biosynthesis</keyword>
<keyword evidence="3" id="KW-0808">Transferase</keyword>
<dbReference type="AlphaFoldDB" id="A0A4Q9R576"/>
<dbReference type="GO" id="GO:0016746">
    <property type="term" value="F:acyltransferase activity"/>
    <property type="evidence" value="ECO:0007669"/>
    <property type="project" value="UniProtKB-KW"/>
</dbReference>
<evidence type="ECO:0000256" key="5">
    <source>
        <dbReference type="ARBA" id="ARBA00022764"/>
    </source>
</evidence>
<comment type="caution">
    <text evidence="10">The sequence shown here is derived from an EMBL/GenBank/DDBJ whole genome shotgun (WGS) entry which is preliminary data.</text>
</comment>
<dbReference type="GO" id="GO:0042121">
    <property type="term" value="P:alginic acid biosynthetic process"/>
    <property type="evidence" value="ECO:0007669"/>
    <property type="project" value="UniProtKB-UniPathway"/>
</dbReference>
<dbReference type="CDD" id="cd14444">
    <property type="entry name" value="AlgX_N_like_1"/>
    <property type="match status" value="1"/>
</dbReference>
<organism evidence="10 11">
    <name type="scientific">Phytopseudomonas dryadis</name>
    <dbReference type="NCBI Taxonomy" id="2487520"/>
    <lineage>
        <taxon>Bacteria</taxon>
        <taxon>Pseudomonadati</taxon>
        <taxon>Pseudomonadota</taxon>
        <taxon>Gammaproteobacteria</taxon>
        <taxon>Pseudomonadales</taxon>
        <taxon>Pseudomonadaceae</taxon>
        <taxon>Phytopseudomonas</taxon>
    </lineage>
</organism>
<evidence type="ECO:0000313" key="11">
    <source>
        <dbReference type="Proteomes" id="UP000293172"/>
    </source>
</evidence>
<dbReference type="EMBL" id="QJUL01000007">
    <property type="protein sequence ID" value="TBU95619.1"/>
    <property type="molecule type" value="Genomic_DNA"/>
</dbReference>
<comment type="subcellular location">
    <subcellularLocation>
        <location evidence="1">Periplasm</location>
    </subcellularLocation>
</comment>
<dbReference type="UniPathway" id="UPA00286"/>
<dbReference type="GO" id="GO:0051301">
    <property type="term" value="P:cell division"/>
    <property type="evidence" value="ECO:0007669"/>
    <property type="project" value="UniProtKB-KW"/>
</dbReference>
<name>A0A4Q9R576_9GAMM</name>
<reference evidence="10 11" key="1">
    <citation type="submission" date="2018-06" db="EMBL/GenBank/DDBJ databases">
        <title>Three novel Pseudomonas species isolated from symptomatic oak.</title>
        <authorList>
            <person name="Bueno-Gonzalez V."/>
            <person name="Brady C."/>
        </authorList>
    </citation>
    <scope>NUCLEOTIDE SEQUENCE [LARGE SCALE GENOMIC DNA]</scope>
    <source>
        <strain evidence="10 11">P6B</strain>
    </source>
</reference>